<feature type="region of interest" description="Disordered" evidence="4">
    <location>
        <begin position="73"/>
        <end position="95"/>
    </location>
</feature>
<organism evidence="6">
    <name type="scientific">Castor canadensis</name>
    <name type="common">American beaver</name>
    <dbReference type="NCBI Taxonomy" id="51338"/>
    <lineage>
        <taxon>Eukaryota</taxon>
        <taxon>Metazoa</taxon>
        <taxon>Chordata</taxon>
        <taxon>Craniata</taxon>
        <taxon>Vertebrata</taxon>
        <taxon>Euteleostomi</taxon>
        <taxon>Mammalia</taxon>
        <taxon>Eutheria</taxon>
        <taxon>Euarchontoglires</taxon>
        <taxon>Glires</taxon>
        <taxon>Rodentia</taxon>
        <taxon>Castorimorpha</taxon>
        <taxon>Castoridae</taxon>
        <taxon>Castor</taxon>
    </lineage>
</organism>
<dbReference type="InterPro" id="IPR036219">
    <property type="entry name" value="eEF-1beta-like_sf"/>
</dbReference>
<dbReference type="GO" id="GO:0003746">
    <property type="term" value="F:translation elongation factor activity"/>
    <property type="evidence" value="ECO:0007669"/>
    <property type="project" value="UniProtKB-KW"/>
</dbReference>
<dbReference type="SUPFAM" id="SSF54984">
    <property type="entry name" value="eEF-1beta-like"/>
    <property type="match status" value="1"/>
</dbReference>
<evidence type="ECO:0000256" key="2">
    <source>
        <dbReference type="ARBA" id="ARBA00022768"/>
    </source>
</evidence>
<keyword evidence="2" id="KW-0251">Elongation factor</keyword>
<sequence>VGFGDLQSPTSLQVLNNYLVDKRCIKGYVPSQAHVAEFDAVSGPPPADLCHALHWYNYINSYEKEKASQSGMKKSLGKYGPDNVEDTTESGAIGSRDNIDLFGFEEEEESKEKAKKSALVGKSSILLDVKPWDDETDRPKLEEWVTSIQSEDLQSMDIAAFNKIKNLSLSKSFKDGEKKERLKKGKSTFFLIPLAGQVWEGRRKAFAKAWESGLLGPAWETQPQQQKLQQETRFSGSGNLRFCSCSL</sequence>
<dbReference type="Pfam" id="PF00736">
    <property type="entry name" value="EF1_GNE"/>
    <property type="match status" value="1"/>
</dbReference>
<dbReference type="InterPro" id="IPR014717">
    <property type="entry name" value="Transl_elong_EF1B/ribsomal_bS6"/>
</dbReference>
<dbReference type="PANTHER" id="PTHR11595:SF21">
    <property type="entry name" value="ELONGATION FACTOR 1-BETA"/>
    <property type="match status" value="1"/>
</dbReference>
<keyword evidence="3" id="KW-0648">Protein biosynthesis</keyword>
<proteinExistence type="inferred from homology"/>
<dbReference type="PANTHER" id="PTHR11595">
    <property type="entry name" value="EF-HAND AND COILED-COIL DOMAIN-CONTAINING FAMILY MEMBER"/>
    <property type="match status" value="1"/>
</dbReference>
<dbReference type="GO" id="GO:0005829">
    <property type="term" value="C:cytosol"/>
    <property type="evidence" value="ECO:0007669"/>
    <property type="project" value="TreeGrafter"/>
</dbReference>
<feature type="domain" description="Translation elongation factor EF1B beta/delta subunit guanine nucleotide exchange" evidence="5">
    <location>
        <begin position="125"/>
        <end position="154"/>
    </location>
</feature>
<dbReference type="InterPro" id="IPR014038">
    <property type="entry name" value="EF1B_bsu/dsu_GNE"/>
</dbReference>
<comment type="similarity">
    <text evidence="1">Belongs to the EF-1-beta/EF-1-delta family.</text>
</comment>
<evidence type="ECO:0000259" key="5">
    <source>
        <dbReference type="Pfam" id="PF00736"/>
    </source>
</evidence>
<dbReference type="Gene3D" id="3.30.70.60">
    <property type="match status" value="1"/>
</dbReference>
<dbReference type="InterPro" id="IPR049720">
    <property type="entry name" value="EF1B_bsu/dsu"/>
</dbReference>
<evidence type="ECO:0000256" key="4">
    <source>
        <dbReference type="SAM" id="MobiDB-lite"/>
    </source>
</evidence>
<dbReference type="GO" id="GO:0005085">
    <property type="term" value="F:guanyl-nucleotide exchange factor activity"/>
    <property type="evidence" value="ECO:0007669"/>
    <property type="project" value="TreeGrafter"/>
</dbReference>
<dbReference type="AlphaFoldDB" id="A0A8C0VXV3"/>
<dbReference type="Ensembl" id="ENSCCNT00000002614.1">
    <property type="protein sequence ID" value="ENSCCNP00000001961.1"/>
    <property type="gene ID" value="ENSCCNG00000002172.1"/>
</dbReference>
<evidence type="ECO:0000313" key="6">
    <source>
        <dbReference type="Ensembl" id="ENSCCNP00000001961.1"/>
    </source>
</evidence>
<reference evidence="6" key="1">
    <citation type="submission" date="2023-09" db="UniProtKB">
        <authorList>
            <consortium name="Ensembl"/>
        </authorList>
    </citation>
    <scope>IDENTIFICATION</scope>
</reference>
<accession>A0A8C0VXV3</accession>
<evidence type="ECO:0000256" key="1">
    <source>
        <dbReference type="ARBA" id="ARBA00007411"/>
    </source>
</evidence>
<dbReference type="GO" id="GO:0005853">
    <property type="term" value="C:eukaryotic translation elongation factor 1 complex"/>
    <property type="evidence" value="ECO:0007669"/>
    <property type="project" value="InterPro"/>
</dbReference>
<name>A0A8C0VXV3_CASCN</name>
<protein>
    <recommendedName>
        <fullName evidence="5">Translation elongation factor EF1B beta/delta subunit guanine nucleotide exchange domain-containing protein</fullName>
    </recommendedName>
</protein>
<evidence type="ECO:0000256" key="3">
    <source>
        <dbReference type="ARBA" id="ARBA00022917"/>
    </source>
</evidence>